<dbReference type="InterPro" id="IPR027417">
    <property type="entry name" value="P-loop_NTPase"/>
</dbReference>
<feature type="transmembrane region" description="Helical" evidence="11">
    <location>
        <begin position="805"/>
        <end position="826"/>
    </location>
</feature>
<dbReference type="GO" id="GO:0140359">
    <property type="term" value="F:ABC-type transporter activity"/>
    <property type="evidence" value="ECO:0007669"/>
    <property type="project" value="InterPro"/>
</dbReference>
<reference evidence="14 15" key="1">
    <citation type="submission" date="2018-11" db="EMBL/GenBank/DDBJ databases">
        <title>Genome sequence of Saitozyma podzolica DSM 27192.</title>
        <authorList>
            <person name="Aliyu H."/>
            <person name="Gorte O."/>
            <person name="Ochsenreither K."/>
        </authorList>
    </citation>
    <scope>NUCLEOTIDE SEQUENCE [LARGE SCALE GENOMIC DNA]</scope>
    <source>
        <strain evidence="14 15">DSM 27192</strain>
    </source>
</reference>
<sequence length="1378" mass="151587">MAIALCANDYAFGPGSTCRTLDFTLMLSLLVMLEHWRCTRQSQLSALYLLLTILFVASRLRTISHLSAWTLVPPLACSLVARTVLFASMQMSTRSSLVDGASLPPIETAGLVSQYLIVWVTPLLYRGYKNPLTMDDLGSIEPELHSSSLWEAFHPHWTHARVQHSKGRTRQPLLFAFVKAFLVLILSPVVPFFVNTWVSMARPLVILDTVTFVESFSSGTPKPLADGWGLVGGTLLIYLTYAISNALAEIAAQRCSLAVRGTLMEAIFRKTLLIRVETAKEMGAAKASNLMSVDVKNIVTNVSALHEVWTAVLMTGIGLYIIWTQIGLSFLASVGGAIVFFSLLPLLSKDIGAARTHWADSTDRRVKFISSVLRHIKAIKMSAYEACVTVKAVNMRETEVVALITWIMQILKVSIATNWLNNFLALVTVTTFTVVSIFSQNGGGAVTTARIFTVISTISLISMPLLMLGQRWSGLVTAWASWKRIEEFLLCEEKEPAKEENDEQDGLLLRPGGMDRHVRLGGASFGVRNKVTLLHEVEVDITNQRLWMIVGRVGSGKSTLLQSILGELDLLEGISSVNLGNVGFCSQDPWLRTNESIRSNITFVHPFEAGWYAEVLRATGLDVDLAVMAEGDARATSNLSGGQKQRVALARAIYGRFDTLVLDDVFSALDAGTEAHVFEALFGNGGLLRGTSVILATNQVYRLVNASYITMLHAGRIVEQGTYAGLMAGESEVSRLVREFSAGKSTDKSSAEESAKDALQEPADEKRQEPSAMQSPDRETETKKAGKVGWSTYLVYLRGMGYVSAFFWVTFVILTAAVNTSISIYLQAFTTTLAGSPKRQYGVFLGGYAALQIAYLIVFCVAIINAFKYSHPEASRRIHRWMLAGLLGTTLEYFESRGIGQMVNRFNSDLNMIDMELPNHAVNVMFEITQIGGGMILIIVAAPYMAAVLVGTIMAMAMVQRFYLRSGRELRRLDLTSKSPIYTLFSETIDPDGLRTIRAMRAQALCRSANTTRTTSSQHPAWLIMVVRKWLELGLNLCVTCINTLLVVIAVIRRDSTSAGILAVALTSAADMTTQLSLMIVEWTNVEMGITSVERVQEYIELPPQKDRSGSKLSVGTDWLTHGSVSFSHVSARYHPDLPPALDDVSFEITPGQKVGICGRTGSGKSTLLGVLWRLIEFDDMSRIAIDGTEIDEVPLQLYRAGMTIIPQDPLLLELSLRENLDPEGLHTDAQIWDALDRSQLKAHVEAMPNRLDEVMSGDGGNFSRGQRQLLALARAILRARPILALDEATSSIDVKTDAAIQQTIRESFEGATVMTIAHRISTIIDYDVIVVMDRGRVVEMGPPNDLLRRRDGNFRRLAMEGGAIDGDTRDFGSVEEL</sequence>
<dbReference type="GO" id="GO:0016887">
    <property type="term" value="F:ATP hydrolysis activity"/>
    <property type="evidence" value="ECO:0007669"/>
    <property type="project" value="InterPro"/>
</dbReference>
<feature type="domain" description="ABC transporter" evidence="12">
    <location>
        <begin position="1125"/>
        <end position="1360"/>
    </location>
</feature>
<dbReference type="InterPro" id="IPR050173">
    <property type="entry name" value="ABC_transporter_C-like"/>
</dbReference>
<keyword evidence="8 11" id="KW-0472">Membrane</keyword>
<dbReference type="Proteomes" id="UP000279259">
    <property type="component" value="Unassembled WGS sequence"/>
</dbReference>
<dbReference type="SUPFAM" id="SSF52540">
    <property type="entry name" value="P-loop containing nucleoside triphosphate hydrolases"/>
    <property type="match status" value="2"/>
</dbReference>
<accession>A0A427YPK3</accession>
<feature type="transmembrane region" description="Helical" evidence="11">
    <location>
        <begin position="1033"/>
        <end position="1052"/>
    </location>
</feature>
<dbReference type="SUPFAM" id="SSF90123">
    <property type="entry name" value="ABC transporter transmembrane region"/>
    <property type="match status" value="2"/>
</dbReference>
<evidence type="ECO:0000256" key="9">
    <source>
        <dbReference type="ARBA" id="ARBA00023180"/>
    </source>
</evidence>
<dbReference type="GO" id="GO:0016020">
    <property type="term" value="C:membrane"/>
    <property type="evidence" value="ECO:0007669"/>
    <property type="project" value="UniProtKB-SubCell"/>
</dbReference>
<evidence type="ECO:0000256" key="2">
    <source>
        <dbReference type="ARBA" id="ARBA00022448"/>
    </source>
</evidence>
<dbReference type="Pfam" id="PF00005">
    <property type="entry name" value="ABC_tran"/>
    <property type="match status" value="2"/>
</dbReference>
<dbReference type="InterPro" id="IPR044726">
    <property type="entry name" value="ABCC_6TM_D2"/>
</dbReference>
<dbReference type="STRING" id="1890683.A0A427YPK3"/>
<evidence type="ECO:0000256" key="1">
    <source>
        <dbReference type="ARBA" id="ARBA00004141"/>
    </source>
</evidence>
<dbReference type="OrthoDB" id="6500128at2759"/>
<dbReference type="Pfam" id="PF00664">
    <property type="entry name" value="ABC_membrane"/>
    <property type="match status" value="1"/>
</dbReference>
<dbReference type="InterPro" id="IPR044746">
    <property type="entry name" value="ABCC_6TM_D1"/>
</dbReference>
<protein>
    <recommendedName>
        <fullName evidence="16">ABC transporter domain-containing protein</fullName>
    </recommendedName>
</protein>
<feature type="transmembrane region" description="Helical" evidence="11">
    <location>
        <begin position="328"/>
        <end position="347"/>
    </location>
</feature>
<feature type="transmembrane region" description="Helical" evidence="11">
    <location>
        <begin position="846"/>
        <end position="866"/>
    </location>
</feature>
<dbReference type="CDD" id="cd18579">
    <property type="entry name" value="ABC_6TM_ABCC_D1"/>
    <property type="match status" value="1"/>
</dbReference>
<dbReference type="CDD" id="cd18580">
    <property type="entry name" value="ABC_6TM_ABCC_D2"/>
    <property type="match status" value="1"/>
</dbReference>
<dbReference type="Gene3D" id="3.40.50.300">
    <property type="entry name" value="P-loop containing nucleotide triphosphate hydrolases"/>
    <property type="match status" value="2"/>
</dbReference>
<dbReference type="PROSITE" id="PS50929">
    <property type="entry name" value="ABC_TM1F"/>
    <property type="match status" value="2"/>
</dbReference>
<feature type="transmembrane region" description="Helical" evidence="11">
    <location>
        <begin position="173"/>
        <end position="194"/>
    </location>
</feature>
<feature type="region of interest" description="Disordered" evidence="10">
    <location>
        <begin position="744"/>
        <end position="783"/>
    </location>
</feature>
<dbReference type="FunFam" id="3.40.50.300:FF:000838">
    <property type="entry name" value="ABC multidrug transporter (Eurofung)"/>
    <property type="match status" value="1"/>
</dbReference>
<proteinExistence type="predicted"/>
<name>A0A427YPK3_9TREE</name>
<keyword evidence="2" id="KW-0813">Transport</keyword>
<comment type="subcellular location">
    <subcellularLocation>
        <location evidence="1">Membrane</location>
        <topology evidence="1">Multi-pass membrane protein</topology>
    </subcellularLocation>
</comment>
<dbReference type="EMBL" id="RSCD01000004">
    <property type="protein sequence ID" value="RSH93044.1"/>
    <property type="molecule type" value="Genomic_DNA"/>
</dbReference>
<dbReference type="CDD" id="cd03244">
    <property type="entry name" value="ABCC_MRP_domain2"/>
    <property type="match status" value="1"/>
</dbReference>
<dbReference type="Gene3D" id="1.20.1560.10">
    <property type="entry name" value="ABC transporter type 1, transmembrane domain"/>
    <property type="match status" value="2"/>
</dbReference>
<dbReference type="SMART" id="SM00382">
    <property type="entry name" value="AAA"/>
    <property type="match status" value="2"/>
</dbReference>
<keyword evidence="6" id="KW-0067">ATP-binding</keyword>
<evidence type="ECO:0000256" key="6">
    <source>
        <dbReference type="ARBA" id="ARBA00022840"/>
    </source>
</evidence>
<feature type="transmembrane region" description="Helical" evidence="11">
    <location>
        <begin position="419"/>
        <end position="439"/>
    </location>
</feature>
<evidence type="ECO:0000259" key="12">
    <source>
        <dbReference type="PROSITE" id="PS50893"/>
    </source>
</evidence>
<evidence type="ECO:0000256" key="7">
    <source>
        <dbReference type="ARBA" id="ARBA00022989"/>
    </source>
</evidence>
<keyword evidence="3 11" id="KW-0812">Transmembrane</keyword>
<feature type="transmembrane region" description="Helical" evidence="11">
    <location>
        <begin position="451"/>
        <end position="469"/>
    </location>
</feature>
<dbReference type="FunFam" id="1.20.1560.10:FF:000013">
    <property type="entry name" value="ABC transporter C family member 2"/>
    <property type="match status" value="1"/>
</dbReference>
<feature type="compositionally biased region" description="Basic and acidic residues" evidence="10">
    <location>
        <begin position="745"/>
        <end position="769"/>
    </location>
</feature>
<evidence type="ECO:0008006" key="16">
    <source>
        <dbReference type="Google" id="ProtNLM"/>
    </source>
</evidence>
<feature type="domain" description="ABC transmembrane type-1" evidence="13">
    <location>
        <begin position="811"/>
        <end position="1088"/>
    </location>
</feature>
<dbReference type="PROSITE" id="PS50893">
    <property type="entry name" value="ABC_TRANSPORTER_2"/>
    <property type="match status" value="2"/>
</dbReference>
<feature type="transmembrane region" description="Helical" evidence="11">
    <location>
        <begin position="298"/>
        <end position="322"/>
    </location>
</feature>
<feature type="transmembrane region" description="Helical" evidence="11">
    <location>
        <begin position="66"/>
        <end position="87"/>
    </location>
</feature>
<feature type="transmembrane region" description="Helical" evidence="11">
    <location>
        <begin position="44"/>
        <end position="60"/>
    </location>
</feature>
<evidence type="ECO:0000256" key="11">
    <source>
        <dbReference type="SAM" id="Phobius"/>
    </source>
</evidence>
<evidence type="ECO:0000256" key="8">
    <source>
        <dbReference type="ARBA" id="ARBA00023136"/>
    </source>
</evidence>
<feature type="transmembrane region" description="Helical" evidence="11">
    <location>
        <begin position="227"/>
        <end position="248"/>
    </location>
</feature>
<feature type="domain" description="ABC transmembrane type-1" evidence="13">
    <location>
        <begin position="180"/>
        <end position="477"/>
    </location>
</feature>
<dbReference type="GO" id="GO:0005524">
    <property type="term" value="F:ATP binding"/>
    <property type="evidence" value="ECO:0007669"/>
    <property type="project" value="UniProtKB-KW"/>
</dbReference>
<evidence type="ECO:0000256" key="10">
    <source>
        <dbReference type="SAM" id="MobiDB-lite"/>
    </source>
</evidence>
<keyword evidence="9" id="KW-0325">Glycoprotein</keyword>
<evidence type="ECO:0000313" key="14">
    <source>
        <dbReference type="EMBL" id="RSH93044.1"/>
    </source>
</evidence>
<evidence type="ECO:0000313" key="15">
    <source>
        <dbReference type="Proteomes" id="UP000279259"/>
    </source>
</evidence>
<dbReference type="InterPro" id="IPR003439">
    <property type="entry name" value="ABC_transporter-like_ATP-bd"/>
</dbReference>
<dbReference type="InterPro" id="IPR011527">
    <property type="entry name" value="ABC1_TM_dom"/>
</dbReference>
<organism evidence="14 15">
    <name type="scientific">Saitozyma podzolica</name>
    <dbReference type="NCBI Taxonomy" id="1890683"/>
    <lineage>
        <taxon>Eukaryota</taxon>
        <taxon>Fungi</taxon>
        <taxon>Dikarya</taxon>
        <taxon>Basidiomycota</taxon>
        <taxon>Agaricomycotina</taxon>
        <taxon>Tremellomycetes</taxon>
        <taxon>Tremellales</taxon>
        <taxon>Trimorphomycetaceae</taxon>
        <taxon>Saitozyma</taxon>
    </lineage>
</organism>
<comment type="caution">
    <text evidence="14">The sequence shown here is derived from an EMBL/GenBank/DDBJ whole genome shotgun (WGS) entry which is preliminary data.</text>
</comment>
<dbReference type="PROSITE" id="PS00211">
    <property type="entry name" value="ABC_TRANSPORTER_1"/>
    <property type="match status" value="1"/>
</dbReference>
<dbReference type="InterPro" id="IPR003593">
    <property type="entry name" value="AAA+_ATPase"/>
</dbReference>
<evidence type="ECO:0000256" key="5">
    <source>
        <dbReference type="ARBA" id="ARBA00022741"/>
    </source>
</evidence>
<evidence type="ECO:0000256" key="3">
    <source>
        <dbReference type="ARBA" id="ARBA00022692"/>
    </source>
</evidence>
<feature type="domain" description="ABC transporter" evidence="12">
    <location>
        <begin position="518"/>
        <end position="739"/>
    </location>
</feature>
<dbReference type="PANTHER" id="PTHR24223:SF399">
    <property type="entry name" value="ABC TRANSPORTER ATNG"/>
    <property type="match status" value="1"/>
</dbReference>
<evidence type="ECO:0000259" key="13">
    <source>
        <dbReference type="PROSITE" id="PS50929"/>
    </source>
</evidence>
<keyword evidence="15" id="KW-1185">Reference proteome</keyword>
<keyword evidence="7 11" id="KW-1133">Transmembrane helix</keyword>
<evidence type="ECO:0000256" key="4">
    <source>
        <dbReference type="ARBA" id="ARBA00022737"/>
    </source>
</evidence>
<dbReference type="InterPro" id="IPR017871">
    <property type="entry name" value="ABC_transporter-like_CS"/>
</dbReference>
<dbReference type="PANTHER" id="PTHR24223">
    <property type="entry name" value="ATP-BINDING CASSETTE SUB-FAMILY C"/>
    <property type="match status" value="1"/>
</dbReference>
<keyword evidence="5" id="KW-0547">Nucleotide-binding</keyword>
<dbReference type="InterPro" id="IPR036640">
    <property type="entry name" value="ABC1_TM_sf"/>
</dbReference>
<feature type="transmembrane region" description="Helical" evidence="11">
    <location>
        <begin position="935"/>
        <end position="959"/>
    </location>
</feature>
<gene>
    <name evidence="14" type="ORF">EHS25_007397</name>
</gene>
<keyword evidence="4" id="KW-0677">Repeat</keyword>